<dbReference type="PANTHER" id="PTHR43201:SF5">
    <property type="entry name" value="MEDIUM-CHAIN ACYL-COA LIGASE ACSF2, MITOCHONDRIAL"/>
    <property type="match status" value="1"/>
</dbReference>
<dbReference type="PROSITE" id="PS00455">
    <property type="entry name" value="AMP_BINDING"/>
    <property type="match status" value="1"/>
</dbReference>
<evidence type="ECO:0000313" key="6">
    <source>
        <dbReference type="Proteomes" id="UP000216429"/>
    </source>
</evidence>
<dbReference type="EMBL" id="NEVU01000003">
    <property type="protein sequence ID" value="OZI71988.1"/>
    <property type="molecule type" value="Genomic_DNA"/>
</dbReference>
<dbReference type="GO" id="GO:0031956">
    <property type="term" value="F:medium-chain fatty acid-CoA ligase activity"/>
    <property type="evidence" value="ECO:0007669"/>
    <property type="project" value="TreeGrafter"/>
</dbReference>
<dbReference type="Gene3D" id="3.40.50.12780">
    <property type="entry name" value="N-terminal domain of ligase-like"/>
    <property type="match status" value="1"/>
</dbReference>
<comment type="caution">
    <text evidence="5">The sequence shown here is derived from an EMBL/GenBank/DDBJ whole genome shotgun (WGS) entry which is preliminary data.</text>
</comment>
<evidence type="ECO:0000256" key="2">
    <source>
        <dbReference type="ARBA" id="ARBA00022598"/>
    </source>
</evidence>
<dbReference type="InterPro" id="IPR025110">
    <property type="entry name" value="AMP-bd_C"/>
</dbReference>
<sequence>MSEAAIVKAEVQHHIPGVVYPSPHTVRRYVEAGALTDETLVEGFQQSVARFPDHIALQCTEQSYSYRQLDDITDRLGGALLKMGVRPLDRAVLQLGNSPELVIVFLACLKAGIIPICTLAAHREHEIGFLAELGEARLHIVQGDDPKFDDVEFARQMQARIPGIEWIIQARGATRDGAVGLHALANGIEPAEARQWLQQVCRDPLQVAVFQLSGGTTGAPKIIPRFHSEYLYNMRSVAKVNGYTSEDALFMPLPMVHNLNMGCCFGPFLMTGGTVVLAPSMSTADVLQTLQTYQPTWLSVGALLARIQPALDSGQLQLRRLRGVIAPNGGPRLRQIFNAPVRHIFGMTEGVIMLTREEDPQIIQDYTVGRPVSEHDRVKLLVPGTDQEITEDEVDGECAFSGPYTIHGYYKAEDRNREQFTADGFYRSGDLMMARTIDGVRYFQFRGRTKDVVSRGGEKINCEEVEILIRRHAAVTNVQICAMPDPVLGERACAFIQAKPGQTAPDVAALGAFLKEEGLAKFKWPERVESVDEFPMTKTGKLSKVILRQLIVDKLAAEAAAKKGETE</sequence>
<evidence type="ECO:0000313" key="5">
    <source>
        <dbReference type="EMBL" id="OZI71988.1"/>
    </source>
</evidence>
<dbReference type="OrthoDB" id="9766486at2"/>
<comment type="similarity">
    <text evidence="1">Belongs to the ATP-dependent AMP-binding enzyme family.</text>
</comment>
<evidence type="ECO:0000259" key="3">
    <source>
        <dbReference type="Pfam" id="PF00501"/>
    </source>
</evidence>
<feature type="domain" description="AMP-dependent synthetase/ligase" evidence="3">
    <location>
        <begin position="44"/>
        <end position="410"/>
    </location>
</feature>
<protein>
    <submittedName>
        <fullName evidence="5">AMP-dependent synthetase</fullName>
    </submittedName>
</protein>
<dbReference type="InterPro" id="IPR000873">
    <property type="entry name" value="AMP-dep_synth/lig_dom"/>
</dbReference>
<proteinExistence type="inferred from homology"/>
<dbReference type="AlphaFoldDB" id="A0A261VCW9"/>
<dbReference type="Pfam" id="PF13193">
    <property type="entry name" value="AMP-binding_C"/>
    <property type="match status" value="1"/>
</dbReference>
<dbReference type="PANTHER" id="PTHR43201">
    <property type="entry name" value="ACYL-COA SYNTHETASE"/>
    <property type="match status" value="1"/>
</dbReference>
<evidence type="ECO:0000259" key="4">
    <source>
        <dbReference type="Pfam" id="PF13193"/>
    </source>
</evidence>
<keyword evidence="2" id="KW-0436">Ligase</keyword>
<dbReference type="SUPFAM" id="SSF56801">
    <property type="entry name" value="Acetyl-CoA synthetase-like"/>
    <property type="match status" value="1"/>
</dbReference>
<accession>A0A261VCW9</accession>
<name>A0A261VCW9_9BORD</name>
<dbReference type="Pfam" id="PF00501">
    <property type="entry name" value="AMP-binding"/>
    <property type="match status" value="1"/>
</dbReference>
<dbReference type="InterPro" id="IPR020845">
    <property type="entry name" value="AMP-binding_CS"/>
</dbReference>
<reference evidence="6" key="1">
    <citation type="submission" date="2017-05" db="EMBL/GenBank/DDBJ databases">
        <title>Complete and WGS of Bordetella genogroups.</title>
        <authorList>
            <person name="Spilker T."/>
            <person name="Lipuma J."/>
        </authorList>
    </citation>
    <scope>NUCLEOTIDE SEQUENCE [LARGE SCALE GENOMIC DNA]</scope>
    <source>
        <strain evidence="6">AU6712</strain>
    </source>
</reference>
<dbReference type="Gene3D" id="3.30.300.30">
    <property type="match status" value="1"/>
</dbReference>
<dbReference type="InterPro" id="IPR042099">
    <property type="entry name" value="ANL_N_sf"/>
</dbReference>
<dbReference type="InterPro" id="IPR045851">
    <property type="entry name" value="AMP-bd_C_sf"/>
</dbReference>
<dbReference type="GO" id="GO:0006631">
    <property type="term" value="P:fatty acid metabolic process"/>
    <property type="evidence" value="ECO:0007669"/>
    <property type="project" value="TreeGrafter"/>
</dbReference>
<keyword evidence="6" id="KW-1185">Reference proteome</keyword>
<organism evidence="5 6">
    <name type="scientific">Bordetella genomosp. 12</name>
    <dbReference type="NCBI Taxonomy" id="463035"/>
    <lineage>
        <taxon>Bacteria</taxon>
        <taxon>Pseudomonadati</taxon>
        <taxon>Pseudomonadota</taxon>
        <taxon>Betaproteobacteria</taxon>
        <taxon>Burkholderiales</taxon>
        <taxon>Alcaligenaceae</taxon>
        <taxon>Bordetella</taxon>
    </lineage>
</organism>
<feature type="domain" description="AMP-binding enzyme C-terminal" evidence="4">
    <location>
        <begin position="464"/>
        <end position="541"/>
    </location>
</feature>
<dbReference type="Proteomes" id="UP000216429">
    <property type="component" value="Unassembled WGS sequence"/>
</dbReference>
<evidence type="ECO:0000256" key="1">
    <source>
        <dbReference type="ARBA" id="ARBA00006432"/>
    </source>
</evidence>
<gene>
    <name evidence="5" type="ORF">CAL22_19610</name>
</gene>